<dbReference type="InterPro" id="IPR011051">
    <property type="entry name" value="RmlC_Cupin_sf"/>
</dbReference>
<dbReference type="GO" id="GO:0004497">
    <property type="term" value="F:monooxygenase activity"/>
    <property type="evidence" value="ECO:0007669"/>
    <property type="project" value="UniProtKB-KW"/>
</dbReference>
<accession>A0A9W4DYD2</accession>
<dbReference type="InterPro" id="IPR013096">
    <property type="entry name" value="Cupin_2"/>
</dbReference>
<protein>
    <submittedName>
        <fullName evidence="2">Antibiotic biosynthesis monooxygenase</fullName>
    </submittedName>
</protein>
<proteinExistence type="predicted"/>
<evidence type="ECO:0000313" key="2">
    <source>
        <dbReference type="EMBL" id="CAG6398421.1"/>
    </source>
</evidence>
<keyword evidence="2" id="KW-0560">Oxidoreductase</keyword>
<dbReference type="Gene3D" id="2.60.120.10">
    <property type="entry name" value="Jelly Rolls"/>
    <property type="match status" value="1"/>
</dbReference>
<dbReference type="PANTHER" id="PTHR36114">
    <property type="entry name" value="16.7 KDA PROTEIN IN WHIE LOCUS"/>
    <property type="match status" value="1"/>
</dbReference>
<dbReference type="PANTHER" id="PTHR36114:SF1">
    <property type="entry name" value="16.7 KDA PROTEIN IN WHIE LOCUS"/>
    <property type="match status" value="1"/>
</dbReference>
<dbReference type="Gene3D" id="3.30.70.100">
    <property type="match status" value="1"/>
</dbReference>
<evidence type="ECO:0000259" key="1">
    <source>
        <dbReference type="PROSITE" id="PS51725"/>
    </source>
</evidence>
<dbReference type="SUPFAM" id="SSF54909">
    <property type="entry name" value="Dimeric alpha+beta barrel"/>
    <property type="match status" value="1"/>
</dbReference>
<keyword evidence="2" id="KW-0503">Monooxygenase</keyword>
<dbReference type="InterPro" id="IPR014710">
    <property type="entry name" value="RmlC-like_jellyroll"/>
</dbReference>
<dbReference type="CDD" id="cd06991">
    <property type="entry name" value="cupin_TcmJ-like"/>
    <property type="match status" value="1"/>
</dbReference>
<dbReference type="PROSITE" id="PS51725">
    <property type="entry name" value="ABM"/>
    <property type="match status" value="1"/>
</dbReference>
<keyword evidence="3" id="KW-1185">Reference proteome</keyword>
<name>A0A9W4DYD2_9ACTN</name>
<dbReference type="Pfam" id="PF07883">
    <property type="entry name" value="Cupin_2"/>
    <property type="match status" value="1"/>
</dbReference>
<sequence>MSNSEVSRIHAEEIEPYRARGGQLRMVLHPGSVGSRSGYMGTAVLQPGEHVVEHFHPYSEEFLFVINGDLVLEVEGDTWELGAGDGIYVPIGKRHRLRNVGTTESLTVYHVGPLAPDPSLAHVDTEVLGEQEAEEADDAAGTVRVLFMMTVAEEKWEDFLAAYEKVRFSVAATRGHIRDEICQSPDNPENWMIASEWTSMADFVTWKDADDHKDLVRPMRECYSAPAFHSFTVVAETKATWS</sequence>
<dbReference type="Pfam" id="PF03992">
    <property type="entry name" value="ABM"/>
    <property type="match status" value="1"/>
</dbReference>
<dbReference type="SUPFAM" id="SSF51182">
    <property type="entry name" value="RmlC-like cupins"/>
    <property type="match status" value="1"/>
</dbReference>
<organism evidence="2 3">
    <name type="scientific">Actinacidiphila cocklensis</name>
    <dbReference type="NCBI Taxonomy" id="887465"/>
    <lineage>
        <taxon>Bacteria</taxon>
        <taxon>Bacillati</taxon>
        <taxon>Actinomycetota</taxon>
        <taxon>Actinomycetes</taxon>
        <taxon>Kitasatosporales</taxon>
        <taxon>Streptomycetaceae</taxon>
        <taxon>Actinacidiphila</taxon>
    </lineage>
</organism>
<evidence type="ECO:0000313" key="3">
    <source>
        <dbReference type="Proteomes" id="UP001152519"/>
    </source>
</evidence>
<dbReference type="InterPro" id="IPR052044">
    <property type="entry name" value="PKS_Associated_Protein"/>
</dbReference>
<dbReference type="InterPro" id="IPR011008">
    <property type="entry name" value="Dimeric_a/b-barrel"/>
</dbReference>
<dbReference type="EMBL" id="CAJSLV010000103">
    <property type="protein sequence ID" value="CAG6398421.1"/>
    <property type="molecule type" value="Genomic_DNA"/>
</dbReference>
<reference evidence="2" key="1">
    <citation type="submission" date="2021-05" db="EMBL/GenBank/DDBJ databases">
        <authorList>
            <person name="Arsene-Ploetze F."/>
        </authorList>
    </citation>
    <scope>NUCLEOTIDE SEQUENCE</scope>
    <source>
        <strain evidence="2">DSM 42138</strain>
    </source>
</reference>
<dbReference type="AlphaFoldDB" id="A0A9W4DYD2"/>
<comment type="caution">
    <text evidence="2">The sequence shown here is derived from an EMBL/GenBank/DDBJ whole genome shotgun (WGS) entry which is preliminary data.</text>
</comment>
<dbReference type="Proteomes" id="UP001152519">
    <property type="component" value="Unassembled WGS sequence"/>
</dbReference>
<dbReference type="InterPro" id="IPR007138">
    <property type="entry name" value="ABM_dom"/>
</dbReference>
<feature type="domain" description="ABM" evidence="1">
    <location>
        <begin position="143"/>
        <end position="231"/>
    </location>
</feature>
<dbReference type="RefSeq" id="WP_251499789.1">
    <property type="nucleotide sequence ID" value="NZ_CAJSLV010000103.1"/>
</dbReference>
<gene>
    <name evidence="2" type="ORF">SCOCK_70105</name>
</gene>